<keyword evidence="2" id="KW-0964">Secreted</keyword>
<dbReference type="PROSITE" id="PS00134">
    <property type="entry name" value="TRYPSIN_HIS"/>
    <property type="match status" value="1"/>
</dbReference>
<dbReference type="InterPro" id="IPR051487">
    <property type="entry name" value="Ser/Thr_Proteases_Immune/Dev"/>
</dbReference>
<evidence type="ECO:0000256" key="3">
    <source>
        <dbReference type="ARBA" id="ARBA00022670"/>
    </source>
</evidence>
<feature type="chain" id="PRO_5043912152" description="Peptidase S1 domain-containing protein" evidence="9">
    <location>
        <begin position="19"/>
        <end position="406"/>
    </location>
</feature>
<dbReference type="InterPro" id="IPR033116">
    <property type="entry name" value="TRYPSIN_SER"/>
</dbReference>
<comment type="similarity">
    <text evidence="7">Belongs to the peptidase S1 family. CLIP subfamily.</text>
</comment>
<dbReference type="Proteomes" id="UP001461498">
    <property type="component" value="Unassembled WGS sequence"/>
</dbReference>
<reference evidence="11 12" key="1">
    <citation type="submission" date="2022-12" db="EMBL/GenBank/DDBJ databases">
        <title>Chromosome-level genome assembly of true bugs.</title>
        <authorList>
            <person name="Ma L."/>
            <person name="Li H."/>
        </authorList>
    </citation>
    <scope>NUCLEOTIDE SEQUENCE [LARGE SCALE GENOMIC DNA]</scope>
    <source>
        <strain evidence="11">Lab_2022b</strain>
    </source>
</reference>
<evidence type="ECO:0000256" key="1">
    <source>
        <dbReference type="ARBA" id="ARBA00004613"/>
    </source>
</evidence>
<sequence length="406" mass="44929">MRKLGLFVGLCLLAFNSAERIDVPSDGEIIDLTPQTGPELIENRFDLYAPTGSKLVLTCVFETYSCRISKIMIDNGETFTQHCPKDSDYIFMNSYKNRMVVTIENTGEEVGAFCQVKATKPYIDVPETLVDSSEHGLIQKSKKATSCKCGWTNKAPKRIVGGVEAGVNEYPFPILLAFESSLEPFCGGSIITPYHVLTAAHCTDPFMGRAKLAVIVGEHDIRTQKETSATRVHVVSKIYQHSGYNDYNNQDDIAILELETKIEFNDKVGPICIPTVQKNLKDQFVKVMGWGLLKDESEGGSPSPTLHKVNLRVIDPEVCEVIYGIETDTPKQICTFNNKKDSCQGDSGGPLVSLNPETNMLEQIGVVSYGRKCGSTDPAVNTDVAAYLPWIKKQLARSRYKESLCF</sequence>
<keyword evidence="9" id="KW-0732">Signal</keyword>
<dbReference type="GO" id="GO:0005576">
    <property type="term" value="C:extracellular region"/>
    <property type="evidence" value="ECO:0007669"/>
    <property type="project" value="UniProtKB-SubCell"/>
</dbReference>
<name>A0AAW1DIY2_9HEMI</name>
<evidence type="ECO:0000313" key="11">
    <source>
        <dbReference type="EMBL" id="KAK9510641.1"/>
    </source>
</evidence>
<dbReference type="InterPro" id="IPR001254">
    <property type="entry name" value="Trypsin_dom"/>
</dbReference>
<dbReference type="SMART" id="SM00020">
    <property type="entry name" value="Tryp_SPc"/>
    <property type="match status" value="1"/>
</dbReference>
<dbReference type="InterPro" id="IPR018114">
    <property type="entry name" value="TRYPSIN_HIS"/>
</dbReference>
<proteinExistence type="inferred from homology"/>
<dbReference type="SUPFAM" id="SSF50494">
    <property type="entry name" value="Trypsin-like serine proteases"/>
    <property type="match status" value="1"/>
</dbReference>
<evidence type="ECO:0000259" key="10">
    <source>
        <dbReference type="PROSITE" id="PS50240"/>
    </source>
</evidence>
<gene>
    <name evidence="11" type="ORF">O3M35_005379</name>
</gene>
<evidence type="ECO:0000256" key="2">
    <source>
        <dbReference type="ARBA" id="ARBA00022525"/>
    </source>
</evidence>
<dbReference type="EMBL" id="JAPXFL010000002">
    <property type="protein sequence ID" value="KAK9510641.1"/>
    <property type="molecule type" value="Genomic_DNA"/>
</dbReference>
<organism evidence="11 12">
    <name type="scientific">Rhynocoris fuscipes</name>
    <dbReference type="NCBI Taxonomy" id="488301"/>
    <lineage>
        <taxon>Eukaryota</taxon>
        <taxon>Metazoa</taxon>
        <taxon>Ecdysozoa</taxon>
        <taxon>Arthropoda</taxon>
        <taxon>Hexapoda</taxon>
        <taxon>Insecta</taxon>
        <taxon>Pterygota</taxon>
        <taxon>Neoptera</taxon>
        <taxon>Paraneoptera</taxon>
        <taxon>Hemiptera</taxon>
        <taxon>Heteroptera</taxon>
        <taxon>Panheteroptera</taxon>
        <taxon>Cimicomorpha</taxon>
        <taxon>Reduviidae</taxon>
        <taxon>Harpactorinae</taxon>
        <taxon>Harpactorini</taxon>
        <taxon>Rhynocoris</taxon>
    </lineage>
</organism>
<comment type="caution">
    <text evidence="11">The sequence shown here is derived from an EMBL/GenBank/DDBJ whole genome shotgun (WGS) entry which is preliminary data.</text>
</comment>
<dbReference type="AlphaFoldDB" id="A0AAW1DIY2"/>
<dbReference type="Gene3D" id="2.40.10.10">
    <property type="entry name" value="Trypsin-like serine proteases"/>
    <property type="match status" value="1"/>
</dbReference>
<dbReference type="InterPro" id="IPR043504">
    <property type="entry name" value="Peptidase_S1_PA_chymotrypsin"/>
</dbReference>
<keyword evidence="12" id="KW-1185">Reference proteome</keyword>
<dbReference type="GO" id="GO:0004252">
    <property type="term" value="F:serine-type endopeptidase activity"/>
    <property type="evidence" value="ECO:0007669"/>
    <property type="project" value="InterPro"/>
</dbReference>
<evidence type="ECO:0000256" key="6">
    <source>
        <dbReference type="ARBA" id="ARBA00023157"/>
    </source>
</evidence>
<dbReference type="PROSITE" id="PS50240">
    <property type="entry name" value="TRYPSIN_DOM"/>
    <property type="match status" value="1"/>
</dbReference>
<comment type="subcellular location">
    <subcellularLocation>
        <location evidence="1">Secreted</location>
    </subcellularLocation>
</comment>
<dbReference type="FunFam" id="2.40.10.10:FF:000015">
    <property type="entry name" value="Atrial natriuretic peptide-converting enzyme"/>
    <property type="match status" value="1"/>
</dbReference>
<accession>A0AAW1DIY2</accession>
<dbReference type="PRINTS" id="PR00722">
    <property type="entry name" value="CHYMOTRYPSIN"/>
</dbReference>
<evidence type="ECO:0000256" key="8">
    <source>
        <dbReference type="RuleBase" id="RU363034"/>
    </source>
</evidence>
<evidence type="ECO:0000256" key="9">
    <source>
        <dbReference type="SAM" id="SignalP"/>
    </source>
</evidence>
<dbReference type="InterPro" id="IPR001314">
    <property type="entry name" value="Peptidase_S1A"/>
</dbReference>
<feature type="signal peptide" evidence="9">
    <location>
        <begin position="1"/>
        <end position="18"/>
    </location>
</feature>
<dbReference type="InterPro" id="IPR009003">
    <property type="entry name" value="Peptidase_S1_PA"/>
</dbReference>
<evidence type="ECO:0000256" key="7">
    <source>
        <dbReference type="ARBA" id="ARBA00024195"/>
    </source>
</evidence>
<dbReference type="PANTHER" id="PTHR24256">
    <property type="entry name" value="TRYPTASE-RELATED"/>
    <property type="match status" value="1"/>
</dbReference>
<evidence type="ECO:0000256" key="5">
    <source>
        <dbReference type="ARBA" id="ARBA00022825"/>
    </source>
</evidence>
<dbReference type="Pfam" id="PF00089">
    <property type="entry name" value="Trypsin"/>
    <property type="match status" value="1"/>
</dbReference>
<protein>
    <recommendedName>
        <fullName evidence="10">Peptidase S1 domain-containing protein</fullName>
    </recommendedName>
</protein>
<feature type="domain" description="Peptidase S1" evidence="10">
    <location>
        <begin position="159"/>
        <end position="396"/>
    </location>
</feature>
<keyword evidence="3 8" id="KW-0645">Protease</keyword>
<evidence type="ECO:0000256" key="4">
    <source>
        <dbReference type="ARBA" id="ARBA00022801"/>
    </source>
</evidence>
<keyword evidence="4 8" id="KW-0378">Hydrolase</keyword>
<dbReference type="CDD" id="cd00190">
    <property type="entry name" value="Tryp_SPc"/>
    <property type="match status" value="1"/>
</dbReference>
<keyword evidence="6" id="KW-1015">Disulfide bond</keyword>
<keyword evidence="5 8" id="KW-0720">Serine protease</keyword>
<evidence type="ECO:0000313" key="12">
    <source>
        <dbReference type="Proteomes" id="UP001461498"/>
    </source>
</evidence>
<dbReference type="GO" id="GO:0006508">
    <property type="term" value="P:proteolysis"/>
    <property type="evidence" value="ECO:0007669"/>
    <property type="project" value="UniProtKB-KW"/>
</dbReference>
<dbReference type="PROSITE" id="PS00135">
    <property type="entry name" value="TRYPSIN_SER"/>
    <property type="match status" value="1"/>
</dbReference>